<evidence type="ECO:0000313" key="2">
    <source>
        <dbReference type="Proteomes" id="UP000788993"/>
    </source>
</evidence>
<reference evidence="1" key="1">
    <citation type="journal article" date="2021" name="Open Biol.">
        <title>Shared evolutionary footprints suggest mitochondrial oxidative damage underlies multiple complex I losses in fungi.</title>
        <authorList>
            <person name="Schikora-Tamarit M.A."/>
            <person name="Marcet-Houben M."/>
            <person name="Nosek J."/>
            <person name="Gabaldon T."/>
        </authorList>
    </citation>
    <scope>NUCLEOTIDE SEQUENCE</scope>
    <source>
        <strain evidence="1">NCAIM Y.01608</strain>
    </source>
</reference>
<accession>A0A9P8PUL1</accession>
<protein>
    <submittedName>
        <fullName evidence="1">Uncharacterized protein</fullName>
    </submittedName>
</protein>
<reference evidence="1" key="2">
    <citation type="submission" date="2021-01" db="EMBL/GenBank/DDBJ databases">
        <authorList>
            <person name="Schikora-Tamarit M.A."/>
        </authorList>
    </citation>
    <scope>NUCLEOTIDE SEQUENCE</scope>
    <source>
        <strain evidence="1">NCAIM Y.01608</strain>
    </source>
</reference>
<gene>
    <name evidence="1" type="ORF">OGATHE_000534</name>
</gene>
<organism evidence="1 2">
    <name type="scientific">Ogataea polymorpha</name>
    <dbReference type="NCBI Taxonomy" id="460523"/>
    <lineage>
        <taxon>Eukaryota</taxon>
        <taxon>Fungi</taxon>
        <taxon>Dikarya</taxon>
        <taxon>Ascomycota</taxon>
        <taxon>Saccharomycotina</taxon>
        <taxon>Pichiomycetes</taxon>
        <taxon>Pichiales</taxon>
        <taxon>Pichiaceae</taxon>
        <taxon>Ogataea</taxon>
    </lineage>
</organism>
<evidence type="ECO:0000313" key="1">
    <source>
        <dbReference type="EMBL" id="KAH3677880.1"/>
    </source>
</evidence>
<dbReference type="EMBL" id="JAEUBD010000095">
    <property type="protein sequence ID" value="KAH3677880.1"/>
    <property type="molecule type" value="Genomic_DNA"/>
</dbReference>
<dbReference type="AlphaFoldDB" id="A0A9P8PUL1"/>
<name>A0A9P8PUL1_9ASCO</name>
<keyword evidence="2" id="KW-1185">Reference proteome</keyword>
<dbReference type="Proteomes" id="UP000788993">
    <property type="component" value="Unassembled WGS sequence"/>
</dbReference>
<proteinExistence type="predicted"/>
<comment type="caution">
    <text evidence="1">The sequence shown here is derived from an EMBL/GenBank/DDBJ whole genome shotgun (WGS) entry which is preliminary data.</text>
</comment>
<sequence length="372" mass="41312">MREFLNSVIAFRYSLSPGREARACKQTFAKQSVVMLMSPVVSLSGLFENMWDWWEGNIVGYNGASVACSAGASASSSILRPIAIKELILLANEVGSSKENPEVNRAVSNNKVVKFLTTLSSGPLSSTLAFNALMIGDFGEISKIFFEAIPSELSGSNSSWRVNKLEGDNNLLHLVSQDVLQGLGEWLVCLGDLLSLLLLLFRLLKLEVLSDIHQLLVFELLQLGHGVLVNWVNQEQHLKVLGLQSVQEWRVLNSLDRLTSDVVDILLVFWHSGDVVRQRSQLISRLGRVESQQLGQSTSVLLVLVDTQLDVLREGGVEFVELLLILSDLVEGLNKLLDNVLSDDLQNFVLLQHLSGQVQWQILRVNNTLDER</sequence>